<dbReference type="Gene3D" id="2.30.24.10">
    <property type="entry name" value="CAT RNA-binding domain"/>
    <property type="match status" value="1"/>
</dbReference>
<dbReference type="Pfam" id="PF03123">
    <property type="entry name" value="CAT_RBD"/>
    <property type="match status" value="1"/>
</dbReference>
<dbReference type="Proteomes" id="UP000016658">
    <property type="component" value="Unassembled WGS sequence"/>
</dbReference>
<dbReference type="PANTHER" id="PTHR30185">
    <property type="entry name" value="CRYPTIC BETA-GLUCOSIDE BGL OPERON ANTITERMINATOR"/>
    <property type="match status" value="1"/>
</dbReference>
<dbReference type="AlphaFoldDB" id="U2R3E9"/>
<sequence>MLNYARPSTLVFFVQGLFFWEVMKHMRVKSILNNSALIAFSEKSEECVLIGKGIAFNKRPGDPVDETKAEKVFNSRHARTEELIELLEDVPEKVFEMTNTIIRYANRKLGKDLDSGIYVTLLDHIHSAIERTAEGIELDFGMLTEVRMLYPKEYNIACWALDYINATMDIDIPIDESGFIVIHIIANETPNMDTGSTKKILRITKDITDTIMSYYQVKMDTSSITYTRFVTHAKYLALRYIKHEQIEQNEDSIFTLNPEAIEKTKDAIQVLNQKLKEKYGQSLSEYEKLYLTIHICRLLNIK</sequence>
<dbReference type="GO" id="GO:0003723">
    <property type="term" value="F:RNA binding"/>
    <property type="evidence" value="ECO:0007669"/>
    <property type="project" value="InterPro"/>
</dbReference>
<evidence type="ECO:0000313" key="3">
    <source>
        <dbReference type="EMBL" id="ERK45207.1"/>
    </source>
</evidence>
<proteinExistence type="predicted"/>
<dbReference type="GO" id="GO:0006355">
    <property type="term" value="P:regulation of DNA-templated transcription"/>
    <property type="evidence" value="ECO:0007669"/>
    <property type="project" value="InterPro"/>
</dbReference>
<dbReference type="SMART" id="SM01061">
    <property type="entry name" value="CAT_RBD"/>
    <property type="match status" value="1"/>
</dbReference>
<dbReference type="HOGENOM" id="CLU_078802_0_0_9"/>
<keyword evidence="1" id="KW-0677">Repeat</keyword>
<dbReference type="InterPro" id="IPR004341">
    <property type="entry name" value="CAT_RNA-bd_dom"/>
</dbReference>
<dbReference type="InterPro" id="IPR036650">
    <property type="entry name" value="CAT_RNA-bd_dom_sf"/>
</dbReference>
<dbReference type="Pfam" id="PF00874">
    <property type="entry name" value="PRD"/>
    <property type="match status" value="2"/>
</dbReference>
<evidence type="ECO:0000313" key="4">
    <source>
        <dbReference type="Proteomes" id="UP000016658"/>
    </source>
</evidence>
<dbReference type="PROSITE" id="PS51372">
    <property type="entry name" value="PRD_2"/>
    <property type="match status" value="2"/>
</dbReference>
<feature type="domain" description="PRD" evidence="2">
    <location>
        <begin position="195"/>
        <end position="302"/>
    </location>
</feature>
<dbReference type="EMBL" id="AWVI01000045">
    <property type="protein sequence ID" value="ERK45207.1"/>
    <property type="molecule type" value="Genomic_DNA"/>
</dbReference>
<feature type="domain" description="PRD" evidence="2">
    <location>
        <begin position="89"/>
        <end position="194"/>
    </location>
</feature>
<evidence type="ECO:0000256" key="1">
    <source>
        <dbReference type="ARBA" id="ARBA00022737"/>
    </source>
</evidence>
<evidence type="ECO:0000259" key="2">
    <source>
        <dbReference type="PROSITE" id="PS51372"/>
    </source>
</evidence>
<dbReference type="SUPFAM" id="SSF50151">
    <property type="entry name" value="SacY-like RNA-binding domain"/>
    <property type="match status" value="1"/>
</dbReference>
<reference evidence="3 4" key="1">
    <citation type="submission" date="2013-06" db="EMBL/GenBank/DDBJ databases">
        <authorList>
            <person name="Weinstock G."/>
            <person name="Sodergren E."/>
            <person name="Lobos E.A."/>
            <person name="Fulton L."/>
            <person name="Fulton R."/>
            <person name="Courtney L."/>
            <person name="Fronick C."/>
            <person name="O'Laughlin M."/>
            <person name="Godfrey J."/>
            <person name="Wilson R.M."/>
            <person name="Miner T."/>
            <person name="Farmer C."/>
            <person name="Delehaunty K."/>
            <person name="Cordes M."/>
            <person name="Minx P."/>
            <person name="Tomlinson C."/>
            <person name="Chen J."/>
            <person name="Wollam A."/>
            <person name="Pepin K.H."/>
            <person name="Bhonagiri V."/>
            <person name="Zhang X."/>
            <person name="Warren W."/>
            <person name="Mitreva M."/>
            <person name="Mardis E.R."/>
            <person name="Wilson R.K."/>
        </authorList>
    </citation>
    <scope>NUCLEOTIDE SEQUENCE [LARGE SCALE GENOMIC DNA]</scope>
    <source>
        <strain evidence="3 4">ATCC 27803</strain>
    </source>
</reference>
<gene>
    <name evidence="3" type="ORF">HMPREF0367_01149</name>
</gene>
<dbReference type="Gene3D" id="1.10.1790.10">
    <property type="entry name" value="PRD domain"/>
    <property type="match status" value="2"/>
</dbReference>
<dbReference type="InterPro" id="IPR011608">
    <property type="entry name" value="PRD"/>
</dbReference>
<dbReference type="InterPro" id="IPR050661">
    <property type="entry name" value="BglG_antiterminators"/>
</dbReference>
<dbReference type="PANTHER" id="PTHR30185:SF15">
    <property type="entry name" value="CRYPTIC BETA-GLUCOSIDE BGL OPERON ANTITERMINATOR"/>
    <property type="match status" value="1"/>
</dbReference>
<name>U2R3E9_9FIRM</name>
<accession>U2R3E9</accession>
<comment type="caution">
    <text evidence="3">The sequence shown here is derived from an EMBL/GenBank/DDBJ whole genome shotgun (WGS) entry which is preliminary data.</text>
</comment>
<organism evidence="3 4">
    <name type="scientific">Faecalitalea cylindroides ATCC 27803</name>
    <dbReference type="NCBI Taxonomy" id="649755"/>
    <lineage>
        <taxon>Bacteria</taxon>
        <taxon>Bacillati</taxon>
        <taxon>Bacillota</taxon>
        <taxon>Erysipelotrichia</taxon>
        <taxon>Erysipelotrichales</taxon>
        <taxon>Erysipelotrichaceae</taxon>
        <taxon>Faecalitalea</taxon>
    </lineage>
</organism>
<dbReference type="InterPro" id="IPR036634">
    <property type="entry name" value="PRD_sf"/>
</dbReference>
<dbReference type="SUPFAM" id="SSF63520">
    <property type="entry name" value="PTS-regulatory domain, PRD"/>
    <property type="match status" value="2"/>
</dbReference>
<protein>
    <submittedName>
        <fullName evidence="3">PRD domain protein</fullName>
    </submittedName>
</protein>